<evidence type="ECO:0000256" key="2">
    <source>
        <dbReference type="ARBA" id="ARBA00004613"/>
    </source>
</evidence>
<gene>
    <name evidence="7 11" type="primary">flgK</name>
    <name evidence="11" type="ORF">RYS15_08105</name>
</gene>
<evidence type="ECO:0000256" key="7">
    <source>
        <dbReference type="RuleBase" id="RU362065"/>
    </source>
</evidence>
<dbReference type="Pfam" id="PF22638">
    <property type="entry name" value="FlgK_D1"/>
    <property type="match status" value="1"/>
</dbReference>
<keyword evidence="6 7" id="KW-0975">Bacterial flagellum</keyword>
<keyword evidence="5 7" id="KW-0964">Secreted</keyword>
<dbReference type="PANTHER" id="PTHR30033">
    <property type="entry name" value="FLAGELLAR HOOK-ASSOCIATED PROTEIN 1"/>
    <property type="match status" value="1"/>
</dbReference>
<evidence type="ECO:0000259" key="10">
    <source>
        <dbReference type="Pfam" id="PF22638"/>
    </source>
</evidence>
<keyword evidence="11" id="KW-0966">Cell projection</keyword>
<protein>
    <recommendedName>
        <fullName evidence="4 7">Flagellar hook-associated protein 1</fullName>
        <shortName evidence="7">HAP1</shortName>
    </recommendedName>
</protein>
<evidence type="ECO:0000313" key="12">
    <source>
        <dbReference type="Proteomes" id="UP001269819"/>
    </source>
</evidence>
<reference evidence="11 12" key="1">
    <citation type="submission" date="2023-10" db="EMBL/GenBank/DDBJ databases">
        <title>Characteristics and mechanism of a salt-tolerant marine origin heterotrophic nitrifying- aerobic denitrifying bacteria Marinobacter xestospongiae HN1.</title>
        <authorList>
            <person name="Qi R."/>
        </authorList>
    </citation>
    <scope>NUCLEOTIDE SEQUENCE [LARGE SCALE GENOMIC DNA]</scope>
    <source>
        <strain evidence="11 12">HN1</strain>
    </source>
</reference>
<dbReference type="PRINTS" id="PR01005">
    <property type="entry name" value="FLGHOOKAP1"/>
</dbReference>
<evidence type="ECO:0000256" key="1">
    <source>
        <dbReference type="ARBA" id="ARBA00004365"/>
    </source>
</evidence>
<keyword evidence="12" id="KW-1185">Reference proteome</keyword>
<dbReference type="PANTHER" id="PTHR30033:SF1">
    <property type="entry name" value="FLAGELLAR HOOK-ASSOCIATED PROTEIN 1"/>
    <property type="match status" value="1"/>
</dbReference>
<organism evidence="11 12">
    <name type="scientific">Marinobacter xestospongiae</name>
    <dbReference type="NCBI Taxonomy" id="994319"/>
    <lineage>
        <taxon>Bacteria</taxon>
        <taxon>Pseudomonadati</taxon>
        <taxon>Pseudomonadota</taxon>
        <taxon>Gammaproteobacteria</taxon>
        <taxon>Pseudomonadales</taxon>
        <taxon>Marinobacteraceae</taxon>
        <taxon>Marinobacter</taxon>
    </lineage>
</organism>
<comment type="similarity">
    <text evidence="3 7">Belongs to the flagella basal body rod proteins family.</text>
</comment>
<dbReference type="Proteomes" id="UP001269819">
    <property type="component" value="Unassembled WGS sequence"/>
</dbReference>
<dbReference type="InterPro" id="IPR053927">
    <property type="entry name" value="FlgK_helical"/>
</dbReference>
<dbReference type="Pfam" id="PF06429">
    <property type="entry name" value="Flg_bbr_C"/>
    <property type="match status" value="1"/>
</dbReference>
<evidence type="ECO:0000256" key="5">
    <source>
        <dbReference type="ARBA" id="ARBA00022525"/>
    </source>
</evidence>
<dbReference type="InterPro" id="IPR001444">
    <property type="entry name" value="Flag_bb_rod_N"/>
</dbReference>
<accession>A0ABU3VWI6</accession>
<dbReference type="RefSeq" id="WP_316973369.1">
    <property type="nucleotide sequence ID" value="NZ_JAWIIJ010000004.1"/>
</dbReference>
<sequence length="445" mass="47110">MSLLLNGLSGLSASQKVLEVASQNIANLNTPGYTRQDAVLMSRGGGSDRLSSGNGVEVTAIRRIADDYRVATLWRASSQFGYDDRMQTLVQQVEGIVGSDELSVNKGLDTLFAAFNAATEAPQSIATRQQILASASALADRFNQLAHNLDIQQRQIDEQAVAMTASINSQTASIARLNERIADVQARGGNTAQLQDQRDLAIKELAGHMELRTQAFPDGRVNVTLSSGQPLVLGNKSATLDFSGGTLSLELEGQNFPVDQPGGEMGALLTYRDVTLADIRGRLNTQAQDLADQINNQLAAGFDLNGNPGAALFQYDPASPSGTLELNPAITPEELAFIGDDGSGNPVGGSGDNSNLLDVVALKTGFYDNFSGLVGDIAIGSAQAQAQADASQSLLHDAQNQRDSVSGVNQDEEAIRLMTFTQAYQANAKVISTADQVFNTLLGMF</sequence>
<evidence type="ECO:0000259" key="9">
    <source>
        <dbReference type="Pfam" id="PF06429"/>
    </source>
</evidence>
<proteinExistence type="inferred from homology"/>
<evidence type="ECO:0000313" key="11">
    <source>
        <dbReference type="EMBL" id="MDV2078645.1"/>
    </source>
</evidence>
<feature type="domain" description="Flagellar hook-associated protein FlgK helical" evidence="10">
    <location>
        <begin position="91"/>
        <end position="313"/>
    </location>
</feature>
<evidence type="ECO:0000259" key="8">
    <source>
        <dbReference type="Pfam" id="PF00460"/>
    </source>
</evidence>
<evidence type="ECO:0000256" key="3">
    <source>
        <dbReference type="ARBA" id="ARBA00009677"/>
    </source>
</evidence>
<evidence type="ECO:0000256" key="4">
    <source>
        <dbReference type="ARBA" id="ARBA00016244"/>
    </source>
</evidence>
<dbReference type="SUPFAM" id="SSF64518">
    <property type="entry name" value="Phase 1 flagellin"/>
    <property type="match status" value="1"/>
</dbReference>
<feature type="domain" description="Flagellar basal body rod protein N-terminal" evidence="8">
    <location>
        <begin position="4"/>
        <end position="34"/>
    </location>
</feature>
<dbReference type="InterPro" id="IPR002371">
    <property type="entry name" value="FlgK"/>
</dbReference>
<keyword evidence="11" id="KW-0282">Flagellum</keyword>
<comment type="subcellular location">
    <subcellularLocation>
        <location evidence="1 7">Bacterial flagellum</location>
    </subcellularLocation>
    <subcellularLocation>
        <location evidence="2 7">Secreted</location>
    </subcellularLocation>
</comment>
<evidence type="ECO:0000256" key="6">
    <source>
        <dbReference type="ARBA" id="ARBA00023143"/>
    </source>
</evidence>
<name>A0ABU3VWI6_9GAMM</name>
<keyword evidence="11" id="KW-0969">Cilium</keyword>
<dbReference type="InterPro" id="IPR010930">
    <property type="entry name" value="Flg_bb/hook_C_dom"/>
</dbReference>
<dbReference type="EMBL" id="JAWIIJ010000004">
    <property type="protein sequence ID" value="MDV2078645.1"/>
    <property type="molecule type" value="Genomic_DNA"/>
</dbReference>
<dbReference type="NCBIfam" id="TIGR02492">
    <property type="entry name" value="flgK_ends"/>
    <property type="match status" value="1"/>
</dbReference>
<dbReference type="Pfam" id="PF00460">
    <property type="entry name" value="Flg_bb_rod"/>
    <property type="match status" value="1"/>
</dbReference>
<comment type="caution">
    <text evidence="11">The sequence shown here is derived from an EMBL/GenBank/DDBJ whole genome shotgun (WGS) entry which is preliminary data.</text>
</comment>
<feature type="domain" description="Flagellar basal-body/hook protein C-terminal" evidence="9">
    <location>
        <begin position="404"/>
        <end position="443"/>
    </location>
</feature>